<protein>
    <recommendedName>
        <fullName evidence="3">SGNH domain-containing protein</fullName>
    </recommendedName>
</protein>
<gene>
    <name evidence="1" type="ORF">ON006_31380</name>
</gene>
<evidence type="ECO:0008006" key="3">
    <source>
        <dbReference type="Google" id="ProtNLM"/>
    </source>
</evidence>
<proteinExistence type="predicted"/>
<dbReference type="AlphaFoldDB" id="A0A9E8N922"/>
<keyword evidence="2" id="KW-1185">Reference proteome</keyword>
<dbReference type="KEGG" id="dpf:ON006_31380"/>
<evidence type="ECO:0000313" key="1">
    <source>
        <dbReference type="EMBL" id="WAC12214.1"/>
    </source>
</evidence>
<accession>A0A9E8N922</accession>
<dbReference type="EMBL" id="CP112998">
    <property type="protein sequence ID" value="WAC12214.1"/>
    <property type="molecule type" value="Genomic_DNA"/>
</dbReference>
<dbReference type="InterPro" id="IPR036514">
    <property type="entry name" value="SGNH_hydro_sf"/>
</dbReference>
<dbReference type="GO" id="GO:0016788">
    <property type="term" value="F:hydrolase activity, acting on ester bonds"/>
    <property type="evidence" value="ECO:0007669"/>
    <property type="project" value="UniProtKB-ARBA"/>
</dbReference>
<name>A0A9E8N922_9BACT</name>
<reference evidence="1" key="1">
    <citation type="submission" date="2022-11" db="EMBL/GenBank/DDBJ databases">
        <title>Dyadobacter pollutisoli sp. nov., isolated from plastic dumped soil.</title>
        <authorList>
            <person name="Kim J.M."/>
            <person name="Kim K.R."/>
            <person name="Lee J.K."/>
            <person name="Hao L."/>
            <person name="Jeon C.O."/>
        </authorList>
    </citation>
    <scope>NUCLEOTIDE SEQUENCE</scope>
    <source>
        <strain evidence="1">U1</strain>
    </source>
</reference>
<dbReference type="Proteomes" id="UP001164653">
    <property type="component" value="Chromosome"/>
</dbReference>
<organism evidence="1 2">
    <name type="scientific">Dyadobacter pollutisoli</name>
    <dbReference type="NCBI Taxonomy" id="2910158"/>
    <lineage>
        <taxon>Bacteria</taxon>
        <taxon>Pseudomonadati</taxon>
        <taxon>Bacteroidota</taxon>
        <taxon>Cytophagia</taxon>
        <taxon>Cytophagales</taxon>
        <taxon>Spirosomataceae</taxon>
        <taxon>Dyadobacter</taxon>
    </lineage>
</organism>
<dbReference type="RefSeq" id="WP_244821920.1">
    <property type="nucleotide sequence ID" value="NZ_CP112998.1"/>
</dbReference>
<evidence type="ECO:0000313" key="2">
    <source>
        <dbReference type="Proteomes" id="UP001164653"/>
    </source>
</evidence>
<dbReference type="SUPFAM" id="SSF52266">
    <property type="entry name" value="SGNH hydrolase"/>
    <property type="match status" value="1"/>
</dbReference>
<dbReference type="Gene3D" id="3.40.50.1110">
    <property type="entry name" value="SGNH hydrolase"/>
    <property type="match status" value="1"/>
</dbReference>
<sequence length="105" mass="11921">MSYATYFPDNVKLTGEESDMKHFAGCNYASPVTIWGKPEGVRKGVQVHNRILKKLVAANRVLFLDMKNRMPKDSTLFCDVCHVSEPGAQHFAHEIVQFIIRQKAL</sequence>